<dbReference type="GO" id="GO:0003700">
    <property type="term" value="F:DNA-binding transcription factor activity"/>
    <property type="evidence" value="ECO:0007669"/>
    <property type="project" value="InterPro"/>
</dbReference>
<comment type="caution">
    <text evidence="7">The sequence shown here is derived from an EMBL/GenBank/DDBJ whole genome shotgun (WGS) entry which is preliminary data.</text>
</comment>
<sequence>MSGSEKVKVDGGLRIAFRTKSKLEILDDGYKWRKYGKKSLKNNPNPRYGKFDDDALMEGIHSGLDVTKALGSFSLCHLTYLTCETKNYKAPQIALSPNLQDKITHVIFKIFKYHSPSVSQVRV</sequence>
<keyword evidence="4" id="KW-0804">Transcription</keyword>
<dbReference type="Pfam" id="PF03106">
    <property type="entry name" value="WRKY"/>
    <property type="match status" value="1"/>
</dbReference>
<reference evidence="7" key="2">
    <citation type="submission" date="2023-06" db="EMBL/GenBank/DDBJ databases">
        <authorList>
            <person name="Ma L."/>
            <person name="Liu K.-W."/>
            <person name="Li Z."/>
            <person name="Hsiao Y.-Y."/>
            <person name="Qi Y."/>
            <person name="Fu T."/>
            <person name="Tang G."/>
            <person name="Zhang D."/>
            <person name="Sun W.-H."/>
            <person name="Liu D.-K."/>
            <person name="Li Y."/>
            <person name="Chen G.-Z."/>
            <person name="Liu X.-D."/>
            <person name="Liao X.-Y."/>
            <person name="Jiang Y.-T."/>
            <person name="Yu X."/>
            <person name="Hao Y."/>
            <person name="Huang J."/>
            <person name="Zhao X.-W."/>
            <person name="Ke S."/>
            <person name="Chen Y.-Y."/>
            <person name="Wu W.-L."/>
            <person name="Hsu J.-L."/>
            <person name="Lin Y.-F."/>
            <person name="Huang M.-D."/>
            <person name="Li C.-Y."/>
            <person name="Huang L."/>
            <person name="Wang Z.-W."/>
            <person name="Zhao X."/>
            <person name="Zhong W.-Y."/>
            <person name="Peng D.-H."/>
            <person name="Ahmad S."/>
            <person name="Lan S."/>
            <person name="Zhang J.-S."/>
            <person name="Tsai W.-C."/>
            <person name="Van De Peer Y."/>
            <person name="Liu Z.-J."/>
        </authorList>
    </citation>
    <scope>NUCLEOTIDE SEQUENCE</scope>
    <source>
        <strain evidence="7">SCP</strain>
        <tissue evidence="7">Leaves</tissue>
    </source>
</reference>
<evidence type="ECO:0000256" key="1">
    <source>
        <dbReference type="ARBA" id="ARBA00004123"/>
    </source>
</evidence>
<keyword evidence="8" id="KW-1185">Reference proteome</keyword>
<dbReference type="AlphaFoldDB" id="A0AAV9A4N6"/>
<gene>
    <name evidence="7" type="ORF">QJS04_geneDACA021948</name>
</gene>
<dbReference type="PANTHER" id="PTHR31221:SF377">
    <property type="entry name" value="WRKY TRANSCRIPTION FACTOR 51-RELATED"/>
    <property type="match status" value="1"/>
</dbReference>
<evidence type="ECO:0000256" key="4">
    <source>
        <dbReference type="ARBA" id="ARBA00023163"/>
    </source>
</evidence>
<keyword evidence="5" id="KW-0539">Nucleus</keyword>
<evidence type="ECO:0000259" key="6">
    <source>
        <dbReference type="PROSITE" id="PS50811"/>
    </source>
</evidence>
<evidence type="ECO:0000313" key="8">
    <source>
        <dbReference type="Proteomes" id="UP001179952"/>
    </source>
</evidence>
<dbReference type="PROSITE" id="PS50811">
    <property type="entry name" value="WRKY"/>
    <property type="match status" value="1"/>
</dbReference>
<dbReference type="InterPro" id="IPR036576">
    <property type="entry name" value="WRKY_dom_sf"/>
</dbReference>
<dbReference type="EMBL" id="JAUJYN010000012">
    <property type="protein sequence ID" value="KAK1259104.1"/>
    <property type="molecule type" value="Genomic_DNA"/>
</dbReference>
<evidence type="ECO:0000256" key="3">
    <source>
        <dbReference type="ARBA" id="ARBA00023125"/>
    </source>
</evidence>
<reference evidence="7" key="1">
    <citation type="journal article" date="2023" name="Nat. Commun.">
        <title>Diploid and tetraploid genomes of Acorus and the evolution of monocots.</title>
        <authorList>
            <person name="Ma L."/>
            <person name="Liu K.W."/>
            <person name="Li Z."/>
            <person name="Hsiao Y.Y."/>
            <person name="Qi Y."/>
            <person name="Fu T."/>
            <person name="Tang G.D."/>
            <person name="Zhang D."/>
            <person name="Sun W.H."/>
            <person name="Liu D.K."/>
            <person name="Li Y."/>
            <person name="Chen G.Z."/>
            <person name="Liu X.D."/>
            <person name="Liao X.Y."/>
            <person name="Jiang Y.T."/>
            <person name="Yu X."/>
            <person name="Hao Y."/>
            <person name="Huang J."/>
            <person name="Zhao X.W."/>
            <person name="Ke S."/>
            <person name="Chen Y.Y."/>
            <person name="Wu W.L."/>
            <person name="Hsu J.L."/>
            <person name="Lin Y.F."/>
            <person name="Huang M.D."/>
            <person name="Li C.Y."/>
            <person name="Huang L."/>
            <person name="Wang Z.W."/>
            <person name="Zhao X."/>
            <person name="Zhong W.Y."/>
            <person name="Peng D.H."/>
            <person name="Ahmad S."/>
            <person name="Lan S."/>
            <person name="Zhang J.S."/>
            <person name="Tsai W.C."/>
            <person name="Van de Peer Y."/>
            <person name="Liu Z.J."/>
        </authorList>
    </citation>
    <scope>NUCLEOTIDE SEQUENCE</scope>
    <source>
        <strain evidence="7">SCP</strain>
    </source>
</reference>
<dbReference type="Proteomes" id="UP001179952">
    <property type="component" value="Unassembled WGS sequence"/>
</dbReference>
<dbReference type="Gene3D" id="2.20.25.80">
    <property type="entry name" value="WRKY domain"/>
    <property type="match status" value="1"/>
</dbReference>
<proteinExistence type="predicted"/>
<comment type="subcellular location">
    <subcellularLocation>
        <location evidence="1">Nucleus</location>
    </subcellularLocation>
</comment>
<dbReference type="SUPFAM" id="SSF118290">
    <property type="entry name" value="WRKY DNA-binding domain"/>
    <property type="match status" value="1"/>
</dbReference>
<dbReference type="PANTHER" id="PTHR31221">
    <property type="entry name" value="WRKY TRANSCRIPTION FACTOR PROTEIN 1-RELATED"/>
    <property type="match status" value="1"/>
</dbReference>
<accession>A0AAV9A4N6</accession>
<protein>
    <submittedName>
        <fullName evidence="7">WRKY transcription factor 51</fullName>
    </submittedName>
</protein>
<evidence type="ECO:0000256" key="5">
    <source>
        <dbReference type="ARBA" id="ARBA00023242"/>
    </source>
</evidence>
<dbReference type="GO" id="GO:0043565">
    <property type="term" value="F:sequence-specific DNA binding"/>
    <property type="evidence" value="ECO:0007669"/>
    <property type="project" value="InterPro"/>
</dbReference>
<evidence type="ECO:0000256" key="2">
    <source>
        <dbReference type="ARBA" id="ARBA00023015"/>
    </source>
</evidence>
<keyword evidence="3" id="KW-0238">DNA-binding</keyword>
<name>A0AAV9A4N6_ACOGR</name>
<dbReference type="SMART" id="SM00774">
    <property type="entry name" value="WRKY"/>
    <property type="match status" value="1"/>
</dbReference>
<dbReference type="InterPro" id="IPR044810">
    <property type="entry name" value="WRKY_plant"/>
</dbReference>
<feature type="domain" description="WRKY" evidence="6">
    <location>
        <begin position="21"/>
        <end position="47"/>
    </location>
</feature>
<dbReference type="InterPro" id="IPR003657">
    <property type="entry name" value="WRKY_dom"/>
</dbReference>
<dbReference type="GO" id="GO:0005634">
    <property type="term" value="C:nucleus"/>
    <property type="evidence" value="ECO:0007669"/>
    <property type="project" value="UniProtKB-SubCell"/>
</dbReference>
<organism evidence="7 8">
    <name type="scientific">Acorus gramineus</name>
    <name type="common">Dwarf sweet flag</name>
    <dbReference type="NCBI Taxonomy" id="55184"/>
    <lineage>
        <taxon>Eukaryota</taxon>
        <taxon>Viridiplantae</taxon>
        <taxon>Streptophyta</taxon>
        <taxon>Embryophyta</taxon>
        <taxon>Tracheophyta</taxon>
        <taxon>Spermatophyta</taxon>
        <taxon>Magnoliopsida</taxon>
        <taxon>Liliopsida</taxon>
        <taxon>Acoraceae</taxon>
        <taxon>Acorus</taxon>
    </lineage>
</organism>
<keyword evidence="2" id="KW-0805">Transcription regulation</keyword>
<evidence type="ECO:0000313" key="7">
    <source>
        <dbReference type="EMBL" id="KAK1259104.1"/>
    </source>
</evidence>